<dbReference type="NCBIfam" id="NF002325">
    <property type="entry name" value="PRK01278.1"/>
    <property type="match status" value="1"/>
</dbReference>
<dbReference type="InterPro" id="IPR049704">
    <property type="entry name" value="Aminotrans_3_PPA_site"/>
</dbReference>
<evidence type="ECO:0000313" key="5">
    <source>
        <dbReference type="EMBL" id="SLN67007.1"/>
    </source>
</evidence>
<comment type="cofactor">
    <cofactor evidence="4">
        <name>pyridoxal 5'-phosphate</name>
        <dbReference type="ChEBI" id="CHEBI:597326"/>
    </cofactor>
    <text evidence="4">Binds 1 pyridoxal phosphate per subunit.</text>
</comment>
<comment type="subcellular location">
    <subcellularLocation>
        <location evidence="4">Cytoplasm</location>
    </subcellularLocation>
</comment>
<dbReference type="InterPro" id="IPR004636">
    <property type="entry name" value="AcOrn/SuccOrn_fam"/>
</dbReference>
<evidence type="ECO:0000256" key="2">
    <source>
        <dbReference type="ARBA" id="ARBA00022679"/>
    </source>
</evidence>
<feature type="binding site" evidence="4">
    <location>
        <position position="272"/>
    </location>
    <ligand>
        <name>pyridoxal 5'-phosphate</name>
        <dbReference type="ChEBI" id="CHEBI:597326"/>
    </ligand>
</feature>
<sequence length="393" mass="41198">MISSVLPTYNRAPLSFVKGEGSWLIEADGRRFLDMGAGIAVNILGHASPELAAVLKEQADTLWHVSNLYQIPQQKALADKLVAGSFADTVFFTNSGTEACELAIKMARKYQHDKGHPEKTDIITFEGCFHGRSSAAIAASGSEKMVGGFGPLLPGFKQVKWGDPEALKAAVTPTTGAILIEPIQGEGGIRPVPDQDLKALREICNEHGILLIFDEVQCGVARTGRLFAHEWAGVTPDIMMSAKGIGGGFPLGAVLATQEAASGMVAGTHGSTYGGNPLGCAIGLKVLEIVSDPAFLAEVNRKGGLLRQKLEGLVASYPDLFEGVRGQGLMLGLKLKTAPAGLVAQAYAQNLLVVPAADNVVRLLPALNIPDEDLTEAVARLDAAAKATTALAS</sequence>
<comment type="catalytic activity">
    <reaction evidence="4">
        <text>N(2)-acetyl-L-ornithine + 2-oxoglutarate = N-acetyl-L-glutamate 5-semialdehyde + L-glutamate</text>
        <dbReference type="Rhea" id="RHEA:18049"/>
        <dbReference type="ChEBI" id="CHEBI:16810"/>
        <dbReference type="ChEBI" id="CHEBI:29123"/>
        <dbReference type="ChEBI" id="CHEBI:29985"/>
        <dbReference type="ChEBI" id="CHEBI:57805"/>
        <dbReference type="EC" id="2.6.1.11"/>
    </reaction>
</comment>
<dbReference type="OrthoDB" id="9801834at2"/>
<keyword evidence="1 4" id="KW-0032">Aminotransferase</keyword>
<comment type="similarity">
    <text evidence="4">Belongs to the class-III pyridoxal-phosphate-dependent aminotransferase family. ArgD subfamily.</text>
</comment>
<dbReference type="InterPro" id="IPR050103">
    <property type="entry name" value="Class-III_PLP-dep_AT"/>
</dbReference>
<dbReference type="InterPro" id="IPR005814">
    <property type="entry name" value="Aminotrans_3"/>
</dbReference>
<dbReference type="AlphaFoldDB" id="A0A1Y5TLS1"/>
<accession>A0A1Y5TLS1</accession>
<dbReference type="NCBIfam" id="TIGR00707">
    <property type="entry name" value="argD"/>
    <property type="match status" value="1"/>
</dbReference>
<dbReference type="GO" id="GO:0005737">
    <property type="term" value="C:cytoplasm"/>
    <property type="evidence" value="ECO:0007669"/>
    <property type="project" value="UniProtKB-SubCell"/>
</dbReference>
<keyword evidence="2 4" id="KW-0808">Transferase</keyword>
<dbReference type="EMBL" id="FWFS01000013">
    <property type="protein sequence ID" value="SLN67007.1"/>
    <property type="molecule type" value="Genomic_DNA"/>
</dbReference>
<dbReference type="PIRSF" id="PIRSF000521">
    <property type="entry name" value="Transaminase_4ab_Lys_Orn"/>
    <property type="match status" value="1"/>
</dbReference>
<gene>
    <name evidence="5" type="primary">astC</name>
    <name evidence="4" type="synonym">argD</name>
    <name evidence="5" type="ORF">AQS8620_03125</name>
</gene>
<dbReference type="Pfam" id="PF00202">
    <property type="entry name" value="Aminotran_3"/>
    <property type="match status" value="1"/>
</dbReference>
<dbReference type="InterPro" id="IPR015421">
    <property type="entry name" value="PyrdxlP-dep_Trfase_major"/>
</dbReference>
<dbReference type="PANTHER" id="PTHR11986">
    <property type="entry name" value="AMINOTRANSFERASE CLASS III"/>
    <property type="match status" value="1"/>
</dbReference>
<dbReference type="GO" id="GO:0030170">
    <property type="term" value="F:pyridoxal phosphate binding"/>
    <property type="evidence" value="ECO:0007669"/>
    <property type="project" value="InterPro"/>
</dbReference>
<keyword evidence="6" id="KW-1185">Reference proteome</keyword>
<dbReference type="EC" id="2.6.1.11" evidence="4"/>
<dbReference type="PROSITE" id="PS00600">
    <property type="entry name" value="AA_TRANSFER_CLASS_3"/>
    <property type="match status" value="1"/>
</dbReference>
<protein>
    <recommendedName>
        <fullName evidence="4">Acetylornithine aminotransferase</fullName>
        <shortName evidence="4">ACOAT</shortName>
        <ecNumber evidence="4">2.6.1.11</ecNumber>
    </recommendedName>
</protein>
<feature type="binding site" evidence="4">
    <location>
        <position position="129"/>
    </location>
    <ligand>
        <name>pyridoxal 5'-phosphate</name>
        <dbReference type="ChEBI" id="CHEBI:597326"/>
    </ligand>
</feature>
<dbReference type="HAMAP" id="MF_01107">
    <property type="entry name" value="ArgD_aminotrans_3"/>
    <property type="match status" value="1"/>
</dbReference>
<feature type="binding site" evidence="4">
    <location>
        <position position="132"/>
    </location>
    <ligand>
        <name>N(2)-acetyl-L-ornithine</name>
        <dbReference type="ChEBI" id="CHEBI:57805"/>
    </ligand>
</feature>
<dbReference type="Proteomes" id="UP000193862">
    <property type="component" value="Unassembled WGS sequence"/>
</dbReference>
<keyword evidence="3 4" id="KW-0663">Pyridoxal phosphate</keyword>
<evidence type="ECO:0000256" key="1">
    <source>
        <dbReference type="ARBA" id="ARBA00022576"/>
    </source>
</evidence>
<dbReference type="PANTHER" id="PTHR11986:SF113">
    <property type="entry name" value="SUCCINYLORNITHINE TRANSAMINASE"/>
    <property type="match status" value="1"/>
</dbReference>
<dbReference type="Gene3D" id="3.90.1150.10">
    <property type="entry name" value="Aspartate Aminotransferase, domain 1"/>
    <property type="match status" value="1"/>
</dbReference>
<dbReference type="GO" id="GO:0003992">
    <property type="term" value="F:N2-acetyl-L-ornithine:2-oxoglutarate 5-aminotransferase activity"/>
    <property type="evidence" value="ECO:0007669"/>
    <property type="project" value="UniProtKB-UniRule"/>
</dbReference>
<evidence type="ECO:0000256" key="3">
    <source>
        <dbReference type="ARBA" id="ARBA00022898"/>
    </source>
</evidence>
<dbReference type="RefSeq" id="WP_085837923.1">
    <property type="nucleotide sequence ID" value="NZ_FWFS01000013.1"/>
</dbReference>
<comment type="miscellaneous">
    <text evidence="4">May also have succinyldiaminopimelate aminotransferase activity, thus carrying out the corresponding step in lysine biosynthesis.</text>
</comment>
<dbReference type="UniPathway" id="UPA00068">
    <property type="reaction ID" value="UER00109"/>
</dbReference>
<organism evidence="5 6">
    <name type="scientific">Aquimixticola soesokkakensis</name>
    <dbReference type="NCBI Taxonomy" id="1519096"/>
    <lineage>
        <taxon>Bacteria</taxon>
        <taxon>Pseudomonadati</taxon>
        <taxon>Pseudomonadota</taxon>
        <taxon>Alphaproteobacteria</taxon>
        <taxon>Rhodobacterales</taxon>
        <taxon>Paracoccaceae</taxon>
        <taxon>Aquimixticola</taxon>
    </lineage>
</organism>
<evidence type="ECO:0000256" key="4">
    <source>
        <dbReference type="HAMAP-Rule" id="MF_01107"/>
    </source>
</evidence>
<comment type="pathway">
    <text evidence="4">Amino-acid biosynthesis; L-arginine biosynthesis; N(2)-acetyl-L-ornithine from L-glutamate: step 4/4.</text>
</comment>
<keyword evidence="4" id="KW-0963">Cytoplasm</keyword>
<feature type="modified residue" description="N6-(pyridoxal phosphate)lysine" evidence="4">
    <location>
        <position position="243"/>
    </location>
</feature>
<proteinExistence type="inferred from homology"/>
<dbReference type="InterPro" id="IPR015424">
    <property type="entry name" value="PyrdxlP-dep_Trfase"/>
</dbReference>
<feature type="binding site" evidence="4">
    <location>
        <begin position="214"/>
        <end position="217"/>
    </location>
    <ligand>
        <name>pyridoxal 5'-phosphate</name>
        <dbReference type="ChEBI" id="CHEBI:597326"/>
    </ligand>
</feature>
<dbReference type="InterPro" id="IPR015422">
    <property type="entry name" value="PyrdxlP-dep_Trfase_small"/>
</dbReference>
<evidence type="ECO:0000313" key="6">
    <source>
        <dbReference type="Proteomes" id="UP000193862"/>
    </source>
</evidence>
<reference evidence="5 6" key="1">
    <citation type="submission" date="2017-03" db="EMBL/GenBank/DDBJ databases">
        <authorList>
            <person name="Afonso C.L."/>
            <person name="Miller P.J."/>
            <person name="Scott M.A."/>
            <person name="Spackman E."/>
            <person name="Goraichik I."/>
            <person name="Dimitrov K.M."/>
            <person name="Suarez D.L."/>
            <person name="Swayne D.E."/>
        </authorList>
    </citation>
    <scope>NUCLEOTIDE SEQUENCE [LARGE SCALE GENOMIC DNA]</scope>
    <source>
        <strain evidence="5 6">CECT 8620</strain>
    </source>
</reference>
<dbReference type="Gene3D" id="3.40.640.10">
    <property type="entry name" value="Type I PLP-dependent aspartate aminotransferase-like (Major domain)"/>
    <property type="match status" value="1"/>
</dbReference>
<feature type="binding site" evidence="4">
    <location>
        <position position="271"/>
    </location>
    <ligand>
        <name>N(2)-acetyl-L-ornithine</name>
        <dbReference type="ChEBI" id="CHEBI:57805"/>
    </ligand>
</feature>
<dbReference type="GO" id="GO:0042802">
    <property type="term" value="F:identical protein binding"/>
    <property type="evidence" value="ECO:0007669"/>
    <property type="project" value="TreeGrafter"/>
</dbReference>
<comment type="subunit">
    <text evidence="4">Homodimer.</text>
</comment>
<dbReference type="CDD" id="cd00610">
    <property type="entry name" value="OAT_like"/>
    <property type="match status" value="1"/>
</dbReference>
<dbReference type="FunFam" id="3.40.640.10:FF:000004">
    <property type="entry name" value="Acetylornithine aminotransferase"/>
    <property type="match status" value="1"/>
</dbReference>
<feature type="binding site" evidence="4">
    <location>
        <begin position="96"/>
        <end position="97"/>
    </location>
    <ligand>
        <name>pyridoxal 5'-phosphate</name>
        <dbReference type="ChEBI" id="CHEBI:597326"/>
    </ligand>
</feature>
<keyword evidence="4" id="KW-0028">Amino-acid biosynthesis</keyword>
<dbReference type="SUPFAM" id="SSF53383">
    <property type="entry name" value="PLP-dependent transferases"/>
    <property type="match status" value="1"/>
</dbReference>
<keyword evidence="4" id="KW-0055">Arginine biosynthesis</keyword>
<dbReference type="GO" id="GO:0006526">
    <property type="term" value="P:L-arginine biosynthetic process"/>
    <property type="evidence" value="ECO:0007669"/>
    <property type="project" value="UniProtKB-UniRule"/>
</dbReference>
<name>A0A1Y5TLS1_9RHOB</name>